<dbReference type="PROSITE" id="PS51910">
    <property type="entry name" value="GH18_2"/>
    <property type="match status" value="1"/>
</dbReference>
<name>A0ABS0Q7V8_9BACT</name>
<dbReference type="Gene3D" id="3.10.50.10">
    <property type="match status" value="1"/>
</dbReference>
<feature type="domain" description="GH18" evidence="3">
    <location>
        <begin position="125"/>
        <end position="408"/>
    </location>
</feature>
<keyword evidence="5" id="KW-1185">Reference proteome</keyword>
<protein>
    <recommendedName>
        <fullName evidence="3">GH18 domain-containing protein</fullName>
    </recommendedName>
</protein>
<dbReference type="InterPro" id="IPR017853">
    <property type="entry name" value="GH"/>
</dbReference>
<evidence type="ECO:0000313" key="5">
    <source>
        <dbReference type="Proteomes" id="UP000625631"/>
    </source>
</evidence>
<gene>
    <name evidence="4" type="ORF">I7X13_11390</name>
</gene>
<comment type="caution">
    <text evidence="4">The sequence shown here is derived from an EMBL/GenBank/DDBJ whole genome shotgun (WGS) entry which is preliminary data.</text>
</comment>
<evidence type="ECO:0000256" key="2">
    <source>
        <dbReference type="SAM" id="Phobius"/>
    </source>
</evidence>
<dbReference type="InterPro" id="IPR029070">
    <property type="entry name" value="Chitinase_insertion_sf"/>
</dbReference>
<dbReference type="InterPro" id="IPR001223">
    <property type="entry name" value="Glyco_hydro18_cat"/>
</dbReference>
<evidence type="ECO:0000256" key="1">
    <source>
        <dbReference type="SAM" id="MobiDB-lite"/>
    </source>
</evidence>
<sequence length="408" mass="45932">MSAADASPQVFQSFSPQRWQRFKWGARLAVALLLVAGAGVAWALFQQSATLLPRAFGPNETYKRILNPSHLGTLANRHNRAYQALRKQLPRHAHGYRDPRDLPAKATSPAPLQRRPAPAFRDGLPIRAGFYVNWDAQSLSTLRRQVDKMNMVLPEWLFVPDQAGQLSTDIDTAALALLRRHPGVAVVPMISNYYHEQWNGANVRRMLATERTRQLFIANVLQVLRRYGFQGVNIDFENLNLDDRAPLEAFQRELYAALHAGHYLVTQDIAPLNDDYDPAALARSNDYLILMAYDQHETGSAPGPVAAHKWVEDILTKMEAQVDPQKLVLGLAAYGYDWQTDGGPKHIEGTDLTYQEALTTAKESEGQIHFDNDTYNLDFSYADEHDHPHQVFFTDAATNFNAMRAADD</sequence>
<organism evidence="4 5">
    <name type="scientific">Hymenobacter negativus</name>
    <dbReference type="NCBI Taxonomy" id="2795026"/>
    <lineage>
        <taxon>Bacteria</taxon>
        <taxon>Pseudomonadati</taxon>
        <taxon>Bacteroidota</taxon>
        <taxon>Cytophagia</taxon>
        <taxon>Cytophagales</taxon>
        <taxon>Hymenobacteraceae</taxon>
        <taxon>Hymenobacter</taxon>
    </lineage>
</organism>
<accession>A0ABS0Q7V8</accession>
<reference evidence="4 5" key="1">
    <citation type="submission" date="2020-12" db="EMBL/GenBank/DDBJ databases">
        <title>Hymenobacter sp.</title>
        <authorList>
            <person name="Kim M.K."/>
        </authorList>
    </citation>
    <scope>NUCLEOTIDE SEQUENCE [LARGE SCALE GENOMIC DNA]</scope>
    <source>
        <strain evidence="4 5">BT442</strain>
    </source>
</reference>
<feature type="transmembrane region" description="Helical" evidence="2">
    <location>
        <begin position="24"/>
        <end position="45"/>
    </location>
</feature>
<proteinExistence type="predicted"/>
<feature type="region of interest" description="Disordered" evidence="1">
    <location>
        <begin position="93"/>
        <end position="116"/>
    </location>
</feature>
<dbReference type="PANTHER" id="PTHR46066:SF2">
    <property type="entry name" value="CHITINASE DOMAIN-CONTAINING PROTEIN 1"/>
    <property type="match status" value="1"/>
</dbReference>
<evidence type="ECO:0000259" key="3">
    <source>
        <dbReference type="PROSITE" id="PS51910"/>
    </source>
</evidence>
<keyword evidence="2" id="KW-1133">Transmembrane helix</keyword>
<dbReference type="SMART" id="SM00636">
    <property type="entry name" value="Glyco_18"/>
    <property type="match status" value="1"/>
</dbReference>
<dbReference type="Gene3D" id="3.20.20.80">
    <property type="entry name" value="Glycosidases"/>
    <property type="match status" value="1"/>
</dbReference>
<dbReference type="Pfam" id="PF00704">
    <property type="entry name" value="Glyco_hydro_18"/>
    <property type="match status" value="1"/>
</dbReference>
<dbReference type="SUPFAM" id="SSF51445">
    <property type="entry name" value="(Trans)glycosidases"/>
    <property type="match status" value="1"/>
</dbReference>
<dbReference type="PANTHER" id="PTHR46066">
    <property type="entry name" value="CHITINASE DOMAIN-CONTAINING PROTEIN 1 FAMILY MEMBER"/>
    <property type="match status" value="1"/>
</dbReference>
<dbReference type="RefSeq" id="WP_198075589.1">
    <property type="nucleotide sequence ID" value="NZ_JAEDAE010000004.1"/>
</dbReference>
<keyword evidence="2" id="KW-0812">Transmembrane</keyword>
<keyword evidence="2" id="KW-0472">Membrane</keyword>
<dbReference type="Proteomes" id="UP000625631">
    <property type="component" value="Unassembled WGS sequence"/>
</dbReference>
<dbReference type="InterPro" id="IPR011583">
    <property type="entry name" value="Chitinase_II/V-like_cat"/>
</dbReference>
<evidence type="ECO:0000313" key="4">
    <source>
        <dbReference type="EMBL" id="MBH8558655.1"/>
    </source>
</evidence>
<dbReference type="EMBL" id="JAEDAE010000004">
    <property type="protein sequence ID" value="MBH8558655.1"/>
    <property type="molecule type" value="Genomic_DNA"/>
</dbReference>